<dbReference type="PRINTS" id="PR00123">
    <property type="entry name" value="ATPASEA"/>
</dbReference>
<evidence type="ECO:0000256" key="7">
    <source>
        <dbReference type="ARBA" id="ARBA00022989"/>
    </source>
</evidence>
<dbReference type="InterPro" id="IPR000568">
    <property type="entry name" value="ATP_synth_F0_asu"/>
</dbReference>
<dbReference type="AlphaFoldDB" id="A0A346RNJ0"/>
<evidence type="ECO:0000256" key="9">
    <source>
        <dbReference type="ARBA" id="ARBA00023136"/>
    </source>
</evidence>
<evidence type="ECO:0000256" key="8">
    <source>
        <dbReference type="ARBA" id="ARBA00023065"/>
    </source>
</evidence>
<name>A0A346RNJ0_9HEMI</name>
<keyword evidence="3" id="KW-0813">Transport</keyword>
<evidence type="ECO:0000256" key="1">
    <source>
        <dbReference type="ARBA" id="ARBA00004141"/>
    </source>
</evidence>
<evidence type="ECO:0000256" key="11">
    <source>
        <dbReference type="RuleBase" id="RU004450"/>
    </source>
</evidence>
<dbReference type="SUPFAM" id="SSF81336">
    <property type="entry name" value="F1F0 ATP synthase subunit A"/>
    <property type="match status" value="1"/>
</dbReference>
<keyword evidence="13" id="KW-0496">Mitochondrion</keyword>
<feature type="transmembrane region" description="Helical" evidence="12">
    <location>
        <begin position="181"/>
        <end position="205"/>
    </location>
</feature>
<evidence type="ECO:0000256" key="4">
    <source>
        <dbReference type="ARBA" id="ARBA00022547"/>
    </source>
</evidence>
<dbReference type="PANTHER" id="PTHR11410">
    <property type="entry name" value="ATP SYNTHASE SUBUNIT A"/>
    <property type="match status" value="1"/>
</dbReference>
<keyword evidence="6" id="KW-0375">Hydrogen ion transport</keyword>
<feature type="transmembrane region" description="Helical" evidence="12">
    <location>
        <begin position="151"/>
        <end position="169"/>
    </location>
</feature>
<dbReference type="GO" id="GO:0046933">
    <property type="term" value="F:proton-transporting ATP synthase activity, rotational mechanism"/>
    <property type="evidence" value="ECO:0007669"/>
    <property type="project" value="TreeGrafter"/>
</dbReference>
<protein>
    <recommendedName>
        <fullName evidence="11">ATP synthase subunit a</fullName>
    </recommendedName>
</protein>
<dbReference type="InterPro" id="IPR045083">
    <property type="entry name" value="ATP_synth_F0_asu_bact/mt"/>
</dbReference>
<keyword evidence="10" id="KW-0066">ATP synthesis</keyword>
<dbReference type="CDD" id="cd00310">
    <property type="entry name" value="ATP-synt_Fo_a_6"/>
    <property type="match status" value="1"/>
</dbReference>
<proteinExistence type="inferred from homology"/>
<evidence type="ECO:0000256" key="12">
    <source>
        <dbReference type="SAM" id="Phobius"/>
    </source>
</evidence>
<evidence type="ECO:0000313" key="13">
    <source>
        <dbReference type="EMBL" id="AXS67637.1"/>
    </source>
</evidence>
<feature type="transmembrane region" description="Helical" evidence="12">
    <location>
        <begin position="93"/>
        <end position="112"/>
    </location>
</feature>
<accession>A0A346RNJ0</accession>
<dbReference type="GO" id="GO:0005743">
    <property type="term" value="C:mitochondrial inner membrane"/>
    <property type="evidence" value="ECO:0007669"/>
    <property type="project" value="UniProtKB-SubCell"/>
</dbReference>
<dbReference type="Pfam" id="PF00119">
    <property type="entry name" value="ATP-synt_A"/>
    <property type="match status" value="1"/>
</dbReference>
<dbReference type="PROSITE" id="PS00449">
    <property type="entry name" value="ATPASE_A"/>
    <property type="match status" value="1"/>
</dbReference>
<evidence type="ECO:0000256" key="2">
    <source>
        <dbReference type="ARBA" id="ARBA00006810"/>
    </source>
</evidence>
<gene>
    <name evidence="13" type="primary">ATP6</name>
</gene>
<keyword evidence="8" id="KW-0406">Ion transport</keyword>
<comment type="similarity">
    <text evidence="2">Belongs to the ATPase A chain family.</text>
</comment>
<evidence type="ECO:0000256" key="10">
    <source>
        <dbReference type="ARBA" id="ARBA00023310"/>
    </source>
</evidence>
<geneLocation type="mitochondrion" evidence="13"/>
<feature type="transmembrane region" description="Helical" evidence="12">
    <location>
        <begin position="12"/>
        <end position="30"/>
    </location>
</feature>
<sequence>MNLFSTFDPSTGYLSMNWMSMFTLMIAFPMKLWMKNGSNSTISISIMIKLHKEMKQISNNKGFSLIFNSLFMMILMNNMMGLIPYIFTASAQMSFSLPIALSLWMASMIMGWTKKTNKMFAHMVPMGTPKILMPLMIIIESISNIMRPGSLSVRLTANMIAGHLIMSLLGNSVSNFKTMLMIIIIMMMLMMFELAVSMIQSYVFMTLSSLYSSEI</sequence>
<reference evidence="13" key="1">
    <citation type="submission" date="2017-08" db="EMBL/GenBank/DDBJ databases">
        <title>The complete mitochondrial genome of Pellucidus guizhouensis sp. nov (Hemiptera: Cicadellidae: Deltocephalinae).</title>
        <authorList>
            <person name="Xing J.C."/>
            <person name="Wang J.J."/>
        </authorList>
    </citation>
    <scope>NUCLEOTIDE SEQUENCE</scope>
</reference>
<feature type="transmembrane region" description="Helical" evidence="12">
    <location>
        <begin position="119"/>
        <end position="139"/>
    </location>
</feature>
<dbReference type="InterPro" id="IPR035908">
    <property type="entry name" value="F0_ATP_A_sf"/>
</dbReference>
<comment type="subcellular location">
    <subcellularLocation>
        <location evidence="1">Membrane</location>
        <topology evidence="1">Multi-pass membrane protein</topology>
    </subcellularLocation>
    <subcellularLocation>
        <location evidence="11">Mitochondrion inner membrane</location>
        <topology evidence="11">Multi-pass membrane protein</topology>
    </subcellularLocation>
</comment>
<keyword evidence="9 12" id="KW-0472">Membrane</keyword>
<dbReference type="GO" id="GO:0045259">
    <property type="term" value="C:proton-transporting ATP synthase complex"/>
    <property type="evidence" value="ECO:0007669"/>
    <property type="project" value="UniProtKB-KW"/>
</dbReference>
<keyword evidence="7 12" id="KW-1133">Transmembrane helix</keyword>
<feature type="transmembrane region" description="Helical" evidence="12">
    <location>
        <begin position="62"/>
        <end position="87"/>
    </location>
</feature>
<evidence type="ECO:0000256" key="5">
    <source>
        <dbReference type="ARBA" id="ARBA00022692"/>
    </source>
</evidence>
<dbReference type="NCBIfam" id="TIGR01131">
    <property type="entry name" value="ATP_synt_6_or_A"/>
    <property type="match status" value="1"/>
</dbReference>
<keyword evidence="5 12" id="KW-0812">Transmembrane</keyword>
<dbReference type="EMBL" id="MF784429">
    <property type="protein sequence ID" value="AXS67637.1"/>
    <property type="molecule type" value="Genomic_DNA"/>
</dbReference>
<organism evidence="13">
    <name type="scientific">Cicadellidae gen. sp. 1 JCX-2018</name>
    <dbReference type="NCBI Taxonomy" id="2306300"/>
    <lineage>
        <taxon>Eukaryota</taxon>
        <taxon>Metazoa</taxon>
        <taxon>Ecdysozoa</taxon>
        <taxon>Arthropoda</taxon>
        <taxon>Hexapoda</taxon>
        <taxon>Insecta</taxon>
        <taxon>Pterygota</taxon>
        <taxon>Neoptera</taxon>
        <taxon>Paraneoptera</taxon>
        <taxon>Hemiptera</taxon>
        <taxon>Auchenorrhyncha</taxon>
        <taxon>Membracoidea</taxon>
        <taxon>Cicadellidae</taxon>
    </lineage>
</organism>
<keyword evidence="4" id="KW-0138">CF(0)</keyword>
<dbReference type="PANTHER" id="PTHR11410:SF0">
    <property type="entry name" value="ATP SYNTHASE SUBUNIT A"/>
    <property type="match status" value="1"/>
</dbReference>
<dbReference type="InterPro" id="IPR023011">
    <property type="entry name" value="ATP_synth_F0_asu_AS"/>
</dbReference>
<evidence type="ECO:0000256" key="3">
    <source>
        <dbReference type="ARBA" id="ARBA00022448"/>
    </source>
</evidence>
<evidence type="ECO:0000256" key="6">
    <source>
        <dbReference type="ARBA" id="ARBA00022781"/>
    </source>
</evidence>
<dbReference type="Gene3D" id="1.20.120.220">
    <property type="entry name" value="ATP synthase, F0 complex, subunit A"/>
    <property type="match status" value="1"/>
</dbReference>